<evidence type="ECO:0000313" key="3">
    <source>
        <dbReference type="Proteomes" id="UP000278398"/>
    </source>
</evidence>
<dbReference type="EMBL" id="RWKW01000077">
    <property type="protein sequence ID" value="RST84742.1"/>
    <property type="molecule type" value="Genomic_DNA"/>
</dbReference>
<reference evidence="2 3" key="1">
    <citation type="submission" date="2018-12" db="EMBL/GenBank/DDBJ databases">
        <title>Mesorhizobium carbonis sp. nov., isolated from coal mine water.</title>
        <authorList>
            <person name="Xin W."/>
            <person name="Xu Z."/>
            <person name="Xiang F."/>
            <person name="Zhang J."/>
            <person name="Xi L."/>
            <person name="Liu J."/>
        </authorList>
    </citation>
    <scope>NUCLEOTIDE SEQUENCE [LARGE SCALE GENOMIC DNA]</scope>
    <source>
        <strain evidence="2 3">B2.3</strain>
    </source>
</reference>
<sequence length="114" mass="12268">MAGISIDDDRVRRSGAPESHRSPWRVLAASVLLHLLLLAVALRLAPEPTAPVPTERTVRVEILAEPAPLPARRDGSDEEPVAREEPAAPPRDASRARAGAGGEVVRARTMRSEE</sequence>
<dbReference type="RefSeq" id="WP_210211824.1">
    <property type="nucleotide sequence ID" value="NZ_RWKW01000077.1"/>
</dbReference>
<feature type="compositionally biased region" description="Basic and acidic residues" evidence="1">
    <location>
        <begin position="71"/>
        <end position="86"/>
    </location>
</feature>
<evidence type="ECO:0000313" key="2">
    <source>
        <dbReference type="EMBL" id="RST84742.1"/>
    </source>
</evidence>
<evidence type="ECO:0000256" key="1">
    <source>
        <dbReference type="SAM" id="MobiDB-lite"/>
    </source>
</evidence>
<comment type="caution">
    <text evidence="2">The sequence shown here is derived from an EMBL/GenBank/DDBJ whole genome shotgun (WGS) entry which is preliminary data.</text>
</comment>
<feature type="region of interest" description="Disordered" evidence="1">
    <location>
        <begin position="1"/>
        <end position="22"/>
    </location>
</feature>
<feature type="region of interest" description="Disordered" evidence="1">
    <location>
        <begin position="64"/>
        <end position="114"/>
    </location>
</feature>
<dbReference type="AlphaFoldDB" id="A0A3R9Y5L5"/>
<accession>A0A3R9Y5L5</accession>
<organism evidence="2 3">
    <name type="scientific">Aquibium carbonis</name>
    <dbReference type="NCBI Taxonomy" id="2495581"/>
    <lineage>
        <taxon>Bacteria</taxon>
        <taxon>Pseudomonadati</taxon>
        <taxon>Pseudomonadota</taxon>
        <taxon>Alphaproteobacteria</taxon>
        <taxon>Hyphomicrobiales</taxon>
        <taxon>Phyllobacteriaceae</taxon>
        <taxon>Aquibium</taxon>
    </lineage>
</organism>
<keyword evidence="3" id="KW-1185">Reference proteome</keyword>
<dbReference type="Proteomes" id="UP000278398">
    <property type="component" value="Unassembled WGS sequence"/>
</dbReference>
<name>A0A3R9Y5L5_9HYPH</name>
<protein>
    <submittedName>
        <fullName evidence="2">Uncharacterized protein</fullName>
    </submittedName>
</protein>
<proteinExistence type="predicted"/>
<gene>
    <name evidence="2" type="ORF">EJC49_19215</name>
</gene>
<feature type="non-terminal residue" evidence="2">
    <location>
        <position position="114"/>
    </location>
</feature>